<dbReference type="EMBL" id="KI300724">
    <property type="protein sequence ID" value="ERZ96092.1"/>
    <property type="molecule type" value="Genomic_DNA"/>
</dbReference>
<protein>
    <submittedName>
        <fullName evidence="1">Uncharacterized protein</fullName>
    </submittedName>
</protein>
<sequence>MQANLANQIKPQPTENHHLGRSIRKLCQIKSYFKTNTVYLPSNGKKEMKLM</sequence>
<dbReference type="HOGENOM" id="CLU_3107640_0_0_1"/>
<proteinExistence type="predicted"/>
<gene>
    <name evidence="1" type="ORF">GLOINDRAFT_12963</name>
</gene>
<accession>U9SQ07</accession>
<dbReference type="AlphaFoldDB" id="U9SQ07"/>
<organism evidence="1">
    <name type="scientific">Rhizophagus irregularis (strain DAOM 181602 / DAOM 197198 / MUCL 43194)</name>
    <name type="common">Arbuscular mycorrhizal fungus</name>
    <name type="synonym">Glomus intraradices</name>
    <dbReference type="NCBI Taxonomy" id="747089"/>
    <lineage>
        <taxon>Eukaryota</taxon>
        <taxon>Fungi</taxon>
        <taxon>Fungi incertae sedis</taxon>
        <taxon>Mucoromycota</taxon>
        <taxon>Glomeromycotina</taxon>
        <taxon>Glomeromycetes</taxon>
        <taxon>Glomerales</taxon>
        <taxon>Glomeraceae</taxon>
        <taxon>Rhizophagus</taxon>
    </lineage>
</organism>
<evidence type="ECO:0000313" key="1">
    <source>
        <dbReference type="EMBL" id="ERZ96092.1"/>
    </source>
</evidence>
<name>U9SQ07_RHIID</name>
<reference evidence="1" key="1">
    <citation type="submission" date="2013-07" db="EMBL/GenBank/DDBJ databases">
        <title>The genome of an arbuscular mycorrhizal fungus provides insights into the evolution of the oldest plant symbiosis.</title>
        <authorList>
            <consortium name="DOE Joint Genome Institute"/>
            <person name="Tisserant E."/>
            <person name="Malbreil M."/>
            <person name="Kuo A."/>
            <person name="Kohler A."/>
            <person name="Symeonidi A."/>
            <person name="Balestrini R."/>
            <person name="Charron P."/>
            <person name="Duensing N."/>
            <person name="Frei-dit-Frey N."/>
            <person name="Gianinazzi-Pearson V."/>
            <person name="Gilbert B."/>
            <person name="Handa Y."/>
            <person name="Hijri M."/>
            <person name="Kaul R."/>
            <person name="Kawaguchi M."/>
            <person name="Krajinski F."/>
            <person name="Lammers P."/>
            <person name="Lapierre D."/>
            <person name="Masclaux F.G."/>
            <person name="Murat C."/>
            <person name="Morin E."/>
            <person name="Ndikumana S."/>
            <person name="Pagni M."/>
            <person name="Petitpierre D."/>
            <person name="Requena N."/>
            <person name="Rosikiewicz P."/>
            <person name="Riley R."/>
            <person name="Saito K."/>
            <person name="San Clemente H."/>
            <person name="Shapiro H."/>
            <person name="van Tuinen D."/>
            <person name="Becard G."/>
            <person name="Bonfante P."/>
            <person name="Paszkowski U."/>
            <person name="Shachar-Hill Y."/>
            <person name="Young J.P."/>
            <person name="Sanders I.R."/>
            <person name="Henrissat B."/>
            <person name="Rensing S.A."/>
            <person name="Grigoriev I.V."/>
            <person name="Corradi N."/>
            <person name="Roux C."/>
            <person name="Martin F."/>
        </authorList>
    </citation>
    <scope>NUCLEOTIDE SEQUENCE</scope>
    <source>
        <strain evidence="1">DAOM 197198</strain>
    </source>
</reference>